<evidence type="ECO:0000256" key="2">
    <source>
        <dbReference type="ARBA" id="ARBA00023015"/>
    </source>
</evidence>
<feature type="compositionally biased region" description="Pro residues" evidence="6">
    <location>
        <begin position="532"/>
        <end position="542"/>
    </location>
</feature>
<dbReference type="CDD" id="cd00202">
    <property type="entry name" value="ZnF_GATA"/>
    <property type="match status" value="1"/>
</dbReference>
<keyword evidence="5" id="KW-0863">Zinc-finger</keyword>
<dbReference type="Pfam" id="PF00320">
    <property type="entry name" value="GATA"/>
    <property type="match status" value="1"/>
</dbReference>
<evidence type="ECO:0000256" key="3">
    <source>
        <dbReference type="ARBA" id="ARBA00023163"/>
    </source>
</evidence>
<evidence type="ECO:0000313" key="9">
    <source>
        <dbReference type="Proteomes" id="UP001235939"/>
    </source>
</evidence>
<evidence type="ECO:0000259" key="7">
    <source>
        <dbReference type="PROSITE" id="PS50114"/>
    </source>
</evidence>
<feature type="region of interest" description="Disordered" evidence="6">
    <location>
        <begin position="299"/>
        <end position="320"/>
    </location>
</feature>
<keyword evidence="4" id="KW-0539">Nucleus</keyword>
<dbReference type="SMART" id="SM00401">
    <property type="entry name" value="ZnF_GATA"/>
    <property type="match status" value="1"/>
</dbReference>
<dbReference type="Proteomes" id="UP001235939">
    <property type="component" value="Chromosome 06"/>
</dbReference>
<feature type="region of interest" description="Disordered" evidence="6">
    <location>
        <begin position="240"/>
        <end position="268"/>
    </location>
</feature>
<keyword evidence="9" id="KW-1185">Reference proteome</keyword>
<feature type="region of interest" description="Disordered" evidence="6">
    <location>
        <begin position="428"/>
        <end position="555"/>
    </location>
</feature>
<dbReference type="EMBL" id="CP092868">
    <property type="protein sequence ID" value="UYV68749.1"/>
    <property type="molecule type" value="Genomic_DNA"/>
</dbReference>
<feature type="domain" description="GATA-type" evidence="7">
    <location>
        <begin position="320"/>
        <end position="374"/>
    </location>
</feature>
<keyword evidence="5" id="KW-0479">Metal-binding</keyword>
<organism evidence="8 9">
    <name type="scientific">Cordylochernes scorpioides</name>
    <dbReference type="NCBI Taxonomy" id="51811"/>
    <lineage>
        <taxon>Eukaryota</taxon>
        <taxon>Metazoa</taxon>
        <taxon>Ecdysozoa</taxon>
        <taxon>Arthropoda</taxon>
        <taxon>Chelicerata</taxon>
        <taxon>Arachnida</taxon>
        <taxon>Pseudoscorpiones</taxon>
        <taxon>Cheliferoidea</taxon>
        <taxon>Chernetidae</taxon>
        <taxon>Cordylochernes</taxon>
    </lineage>
</organism>
<dbReference type="PROSITE" id="PS50114">
    <property type="entry name" value="GATA_ZN_FINGER_2"/>
    <property type="match status" value="1"/>
</dbReference>
<dbReference type="Gene3D" id="3.30.50.10">
    <property type="entry name" value="Erythroid Transcription Factor GATA-1, subunit A"/>
    <property type="match status" value="1"/>
</dbReference>
<proteinExistence type="predicted"/>
<dbReference type="SUPFAM" id="SSF57716">
    <property type="entry name" value="Glucocorticoid receptor-like (DNA-binding domain)"/>
    <property type="match status" value="1"/>
</dbReference>
<protein>
    <submittedName>
        <fullName evidence="8">RERE</fullName>
    </submittedName>
</protein>
<dbReference type="PANTHER" id="PTHR13859:SF11">
    <property type="entry name" value="GRUNGE, ISOFORM J"/>
    <property type="match status" value="1"/>
</dbReference>
<comment type="subcellular location">
    <subcellularLocation>
        <location evidence="1">Nucleus</location>
    </subcellularLocation>
</comment>
<dbReference type="PANTHER" id="PTHR13859">
    <property type="entry name" value="ATROPHIN-RELATED"/>
    <property type="match status" value="1"/>
</dbReference>
<name>A0ABY6KJ61_9ARAC</name>
<feature type="compositionally biased region" description="Low complexity" evidence="6">
    <location>
        <begin position="520"/>
        <end position="531"/>
    </location>
</feature>
<evidence type="ECO:0000256" key="1">
    <source>
        <dbReference type="ARBA" id="ARBA00004123"/>
    </source>
</evidence>
<feature type="compositionally biased region" description="Low complexity" evidence="6">
    <location>
        <begin position="491"/>
        <end position="507"/>
    </location>
</feature>
<reference evidence="8 9" key="1">
    <citation type="submission" date="2022-01" db="EMBL/GenBank/DDBJ databases">
        <title>A chromosomal length assembly of Cordylochernes scorpioides.</title>
        <authorList>
            <person name="Zeh D."/>
            <person name="Zeh J."/>
        </authorList>
    </citation>
    <scope>NUCLEOTIDE SEQUENCE [LARGE SCALE GENOMIC DNA]</scope>
    <source>
        <strain evidence="8">IN4F17</strain>
        <tissue evidence="8">Whole Body</tissue>
    </source>
</reference>
<evidence type="ECO:0000313" key="8">
    <source>
        <dbReference type="EMBL" id="UYV68749.1"/>
    </source>
</evidence>
<dbReference type="InterPro" id="IPR013088">
    <property type="entry name" value="Znf_NHR/GATA"/>
</dbReference>
<keyword evidence="5" id="KW-0862">Zinc</keyword>
<accession>A0ABY6KJ61</accession>
<evidence type="ECO:0000256" key="4">
    <source>
        <dbReference type="ARBA" id="ARBA00023242"/>
    </source>
</evidence>
<gene>
    <name evidence="8" type="ORF">LAZ67_6000655</name>
</gene>
<keyword evidence="3" id="KW-0804">Transcription</keyword>
<evidence type="ECO:0000256" key="6">
    <source>
        <dbReference type="SAM" id="MobiDB-lite"/>
    </source>
</evidence>
<evidence type="ECO:0000256" key="5">
    <source>
        <dbReference type="PROSITE-ProRule" id="PRU00094"/>
    </source>
</evidence>
<keyword evidence="2" id="KW-0805">Transcription regulation</keyword>
<sequence>MVLGYLLNEGIVLGYLLNEGIVLGYLLNEGAVLGYLLNEGTVLGYLLNERIVLGYLLNEGTVLGYLLNEGTVLGYLLNERIVLGYLLNEGTVLGYLLNERIVLGYLLNEGTVLGCLLNEGIVLGYLLNEGTVLGYLLNERIVLGYLLNEGTVLGYLLNEGIVLLHDSNYDTGKALQALVKNPIPPGIEKKWTEEEQAEWQELLQDQEGTAAQQGDSELRGVLFPQRVAAAMVCRVTWWSSTTSGRKPPPPSPPGHTAGTADRTSSGKYGPALGLTVLATTTSSCNNKCCVSTETESAAATPADLSSASEEEDSEDSDSRDLSGYACHHCYTTTSKDWHHAGKDHALLCTECRVFFKKYGELRPLPEPREQPPSFLFKPVKEEDNSKHIMRTRRNKDMAQTISNFHLHNHELLFLLIYKGKYQSITQPMCAQKPSRDSPAKSTATTNNKKRQRDTEVKVEPTEAVPTDESETKTPSKKKPCLEGGVTTRPASPSESSSTTTESSGSNEEAGHDGDNEAENLSSPSSLTAASPTLPPSLQPEQPPLSLVVAAPSPTAQETAARYLGIRQLHSRPLGYNNI</sequence>
<feature type="compositionally biased region" description="Acidic residues" evidence="6">
    <location>
        <begin position="308"/>
        <end position="317"/>
    </location>
</feature>
<dbReference type="InterPro" id="IPR000679">
    <property type="entry name" value="Znf_GATA"/>
</dbReference>